<dbReference type="InterPro" id="IPR043519">
    <property type="entry name" value="NT_sf"/>
</dbReference>
<reference evidence="2" key="1">
    <citation type="submission" date="2019-03" db="EMBL/GenBank/DDBJ databases">
        <authorList>
            <person name="Hao L."/>
        </authorList>
    </citation>
    <scope>NUCLEOTIDE SEQUENCE</scope>
</reference>
<dbReference type="Pfam" id="PF10706">
    <property type="entry name" value="Aminoglyc_resit"/>
    <property type="match status" value="1"/>
</dbReference>
<gene>
    <name evidence="2" type="ORF">SCFA_170010</name>
</gene>
<name>A0A485LXH6_9ZZZZ</name>
<sequence>MQKFLLDERYLSPDTRNFYREVLTRLGQSKIPFLVGGAFAFGCYTHVVRDTKDLDVFVYPQDAENILDELKRAGFQTEFTDRLWIAKAFHGECVVDVIFGSGNGIGNVDEEWFIYSCKGDLLDIEARLIPPEEMIWSKAFVMSRDRYDGADVAHLLLTFAERLDWKRLDRRFDEHWRVLYNHLLIFGYIYPSERARIPAWIMQEMAQRLREETGAPPPAEKVCRGTFLSMVDYDIDVEQWGYHDPRPVKPTFRNPGRPGDTGDQ</sequence>
<dbReference type="Gene3D" id="3.30.460.40">
    <property type="match status" value="1"/>
</dbReference>
<dbReference type="AlphaFoldDB" id="A0A485LXH6"/>
<dbReference type="InterPro" id="IPR019646">
    <property type="entry name" value="Aminoglyc_AdlTrfase"/>
</dbReference>
<dbReference type="SUPFAM" id="SSF81301">
    <property type="entry name" value="Nucleotidyltransferase"/>
    <property type="match status" value="1"/>
</dbReference>
<evidence type="ECO:0000256" key="1">
    <source>
        <dbReference type="SAM" id="MobiDB-lite"/>
    </source>
</evidence>
<protein>
    <recommendedName>
        <fullName evidence="3">Nucleotidyltransferase family protein</fullName>
    </recommendedName>
</protein>
<accession>A0A485LXH6</accession>
<proteinExistence type="predicted"/>
<feature type="region of interest" description="Disordered" evidence="1">
    <location>
        <begin position="242"/>
        <end position="264"/>
    </location>
</feature>
<evidence type="ECO:0008006" key="3">
    <source>
        <dbReference type="Google" id="ProtNLM"/>
    </source>
</evidence>
<evidence type="ECO:0000313" key="2">
    <source>
        <dbReference type="EMBL" id="VFU13287.1"/>
    </source>
</evidence>
<dbReference type="EMBL" id="CAADRM010000078">
    <property type="protein sequence ID" value="VFU13287.1"/>
    <property type="molecule type" value="Genomic_DNA"/>
</dbReference>
<organism evidence="2">
    <name type="scientific">anaerobic digester metagenome</name>
    <dbReference type="NCBI Taxonomy" id="1263854"/>
    <lineage>
        <taxon>unclassified sequences</taxon>
        <taxon>metagenomes</taxon>
        <taxon>ecological metagenomes</taxon>
    </lineage>
</organism>